<feature type="compositionally biased region" description="Acidic residues" evidence="1">
    <location>
        <begin position="276"/>
        <end position="286"/>
    </location>
</feature>
<protein>
    <submittedName>
        <fullName evidence="3">Adaptin ear-binding coat-associated protein-like protein 1</fullName>
    </submittedName>
</protein>
<organism evidence="3 4">
    <name type="scientific">Viridothelium virens</name>
    <name type="common">Speckled blister lichen</name>
    <name type="synonym">Trypethelium virens</name>
    <dbReference type="NCBI Taxonomy" id="1048519"/>
    <lineage>
        <taxon>Eukaryota</taxon>
        <taxon>Fungi</taxon>
        <taxon>Dikarya</taxon>
        <taxon>Ascomycota</taxon>
        <taxon>Pezizomycotina</taxon>
        <taxon>Dothideomycetes</taxon>
        <taxon>Dothideomycetes incertae sedis</taxon>
        <taxon>Trypetheliales</taxon>
        <taxon>Trypetheliaceae</taxon>
        <taxon>Viridothelium</taxon>
    </lineage>
</organism>
<dbReference type="OrthoDB" id="10265489at2759"/>
<dbReference type="Proteomes" id="UP000800092">
    <property type="component" value="Unassembled WGS sequence"/>
</dbReference>
<reference evidence="3" key="1">
    <citation type="journal article" date="2020" name="Stud. Mycol.">
        <title>101 Dothideomycetes genomes: a test case for predicting lifestyles and emergence of pathogens.</title>
        <authorList>
            <person name="Haridas S."/>
            <person name="Albert R."/>
            <person name="Binder M."/>
            <person name="Bloem J."/>
            <person name="Labutti K."/>
            <person name="Salamov A."/>
            <person name="Andreopoulos B."/>
            <person name="Baker S."/>
            <person name="Barry K."/>
            <person name="Bills G."/>
            <person name="Bluhm B."/>
            <person name="Cannon C."/>
            <person name="Castanera R."/>
            <person name="Culley D."/>
            <person name="Daum C."/>
            <person name="Ezra D."/>
            <person name="Gonzalez J."/>
            <person name="Henrissat B."/>
            <person name="Kuo A."/>
            <person name="Liang C."/>
            <person name="Lipzen A."/>
            <person name="Lutzoni F."/>
            <person name="Magnuson J."/>
            <person name="Mondo S."/>
            <person name="Nolan M."/>
            <person name="Ohm R."/>
            <person name="Pangilinan J."/>
            <person name="Park H.-J."/>
            <person name="Ramirez L."/>
            <person name="Alfaro M."/>
            <person name="Sun H."/>
            <person name="Tritt A."/>
            <person name="Yoshinaga Y."/>
            <person name="Zwiers L.-H."/>
            <person name="Turgeon B."/>
            <person name="Goodwin S."/>
            <person name="Spatafora J."/>
            <person name="Crous P."/>
            <person name="Grigoriev I."/>
        </authorList>
    </citation>
    <scope>NUCLEOTIDE SEQUENCE</scope>
    <source>
        <strain evidence="3">Tuck. ex Michener</strain>
    </source>
</reference>
<accession>A0A6A6HQF8</accession>
<dbReference type="PANTHER" id="PTHR12847:SF9">
    <property type="entry name" value="NECAP-LIKE PROTEIN CG9132"/>
    <property type="match status" value="1"/>
</dbReference>
<dbReference type="SUPFAM" id="SSF50729">
    <property type="entry name" value="PH domain-like"/>
    <property type="match status" value="1"/>
</dbReference>
<feature type="domain" description="NECAP PHear" evidence="2">
    <location>
        <begin position="18"/>
        <end position="205"/>
    </location>
</feature>
<evidence type="ECO:0000256" key="1">
    <source>
        <dbReference type="SAM" id="MobiDB-lite"/>
    </source>
</evidence>
<dbReference type="PANTHER" id="PTHR12847">
    <property type="entry name" value="ATP-BINDING CASSETTE ABC TRANSPORTER-RELATED"/>
    <property type="match status" value="1"/>
</dbReference>
<dbReference type="FunFam" id="2.30.29.30:FF:000465">
    <property type="entry name" value="Adaptin ear-binding coat-associated protein 2"/>
    <property type="match status" value="1"/>
</dbReference>
<dbReference type="InterPro" id="IPR012466">
    <property type="entry name" value="NECAP_PHear"/>
</dbReference>
<evidence type="ECO:0000259" key="2">
    <source>
        <dbReference type="Pfam" id="PF07933"/>
    </source>
</evidence>
<dbReference type="GO" id="GO:0030125">
    <property type="term" value="C:clathrin vesicle coat"/>
    <property type="evidence" value="ECO:0007669"/>
    <property type="project" value="TreeGrafter"/>
</dbReference>
<dbReference type="Gene3D" id="2.30.29.30">
    <property type="entry name" value="Pleckstrin-homology domain (PH domain)/Phosphotyrosine-binding domain (PTB)"/>
    <property type="match status" value="1"/>
</dbReference>
<evidence type="ECO:0000313" key="3">
    <source>
        <dbReference type="EMBL" id="KAF2240109.1"/>
    </source>
</evidence>
<dbReference type="EMBL" id="ML991771">
    <property type="protein sequence ID" value="KAF2240109.1"/>
    <property type="molecule type" value="Genomic_DNA"/>
</dbReference>
<dbReference type="GO" id="GO:0006897">
    <property type="term" value="P:endocytosis"/>
    <property type="evidence" value="ECO:0007669"/>
    <property type="project" value="InterPro"/>
</dbReference>
<name>A0A6A6HQF8_VIRVR</name>
<dbReference type="AlphaFoldDB" id="A0A6A6HQF8"/>
<evidence type="ECO:0000313" key="4">
    <source>
        <dbReference type="Proteomes" id="UP000800092"/>
    </source>
</evidence>
<gene>
    <name evidence="3" type="ORF">EV356DRAFT_10892</name>
</gene>
<dbReference type="Pfam" id="PF07933">
    <property type="entry name" value="DUF1681"/>
    <property type="match status" value="1"/>
</dbReference>
<feature type="compositionally biased region" description="Basic and acidic residues" evidence="1">
    <location>
        <begin position="206"/>
        <end position="222"/>
    </location>
</feature>
<dbReference type="InterPro" id="IPR011993">
    <property type="entry name" value="PH-like_dom_sf"/>
</dbReference>
<dbReference type="CDD" id="cd13228">
    <property type="entry name" value="PHear_NECAP"/>
    <property type="match status" value="1"/>
</dbReference>
<feature type="region of interest" description="Disordered" evidence="1">
    <location>
        <begin position="205"/>
        <end position="286"/>
    </location>
</feature>
<keyword evidence="4" id="KW-1185">Reference proteome</keyword>
<proteinExistence type="predicted"/>
<sequence>MATPVDPTTSLPLPQDSIQRILHVTSAVHVYAIPPLTTTKGYSASSWTHPSAPTAQQIFTAGLRVMETAIPNPASPTGENVKTDILLEDPKTGELFAAAPYTTPATVEQANDSSRFFALRVIGEGGRKATLGLGFEERSEALDFGIALQEARKVLGMEGGAVGREIGAGAAGKVGKDAVMRVKAKEAEKKDWSLKEGETITVNIGEKGRRNGRAETEKKDSETLFSLKPPAPGGSGSSMPFLPPPPSASDVKAERSRSRSRGVTPEKEKTPAQEMGFDDGEFGEFQ</sequence>